<evidence type="ECO:0000313" key="5">
    <source>
        <dbReference type="Proteomes" id="UP000237655"/>
    </source>
</evidence>
<dbReference type="GO" id="GO:0033897">
    <property type="term" value="F:ribonuclease T2 activity"/>
    <property type="evidence" value="ECO:0007669"/>
    <property type="project" value="InterPro"/>
</dbReference>
<comment type="similarity">
    <text evidence="1 2">Belongs to the RNase T2 family.</text>
</comment>
<dbReference type="PANTHER" id="PTHR11240:SF22">
    <property type="entry name" value="RIBONUCLEASE T2"/>
    <property type="match status" value="1"/>
</dbReference>
<keyword evidence="3" id="KW-0732">Signal</keyword>
<dbReference type="GO" id="GO:0006401">
    <property type="term" value="P:RNA catabolic process"/>
    <property type="evidence" value="ECO:0007669"/>
    <property type="project" value="TreeGrafter"/>
</dbReference>
<dbReference type="InterPro" id="IPR039378">
    <property type="entry name" value="RNase_T2_prok"/>
</dbReference>
<gene>
    <name evidence="4" type="ORF">C6Y53_10125</name>
</gene>
<protein>
    <submittedName>
        <fullName evidence="4">Ribonuclease T2</fullName>
    </submittedName>
</protein>
<proteinExistence type="inferred from homology"/>
<accession>A0A2S0MQ63</accession>
<dbReference type="PANTHER" id="PTHR11240">
    <property type="entry name" value="RIBONUCLEASE T2"/>
    <property type="match status" value="1"/>
</dbReference>
<dbReference type="InterPro" id="IPR001568">
    <property type="entry name" value="RNase_T2-like"/>
</dbReference>
<dbReference type="CDD" id="cd01062">
    <property type="entry name" value="RNase_T2_prok"/>
    <property type="match status" value="1"/>
</dbReference>
<dbReference type="InterPro" id="IPR018188">
    <property type="entry name" value="RNase_T2_His_AS_1"/>
</dbReference>
<reference evidence="5" key="1">
    <citation type="submission" date="2018-03" db="EMBL/GenBank/DDBJ databases">
        <title>Genomic analysis of the strain SH-1 isolated from shrimp intestine.</title>
        <authorList>
            <person name="Kim Y.-S."/>
            <person name="Kim S.-E."/>
            <person name="Kim K.-H."/>
        </authorList>
    </citation>
    <scope>NUCLEOTIDE SEQUENCE [LARGE SCALE GENOMIC DNA]</scope>
    <source>
        <strain evidence="5">SH-1</strain>
    </source>
</reference>
<dbReference type="KEGG" id="thas:C6Y53_10125"/>
<feature type="signal peptide" evidence="3">
    <location>
        <begin position="1"/>
        <end position="22"/>
    </location>
</feature>
<organism evidence="4 5">
    <name type="scientific">Pukyongiella litopenaei</name>
    <dbReference type="NCBI Taxonomy" id="2605946"/>
    <lineage>
        <taxon>Bacteria</taxon>
        <taxon>Pseudomonadati</taxon>
        <taxon>Pseudomonadota</taxon>
        <taxon>Alphaproteobacteria</taxon>
        <taxon>Rhodobacterales</taxon>
        <taxon>Paracoccaceae</taxon>
        <taxon>Pukyongiella</taxon>
    </lineage>
</organism>
<dbReference type="Gene3D" id="3.90.730.10">
    <property type="entry name" value="Ribonuclease T2-like"/>
    <property type="match status" value="1"/>
</dbReference>
<dbReference type="EMBL" id="CP027665">
    <property type="protein sequence ID" value="AVO38022.1"/>
    <property type="molecule type" value="Genomic_DNA"/>
</dbReference>
<sequence length="221" mass="24564">MQHITALLAALFAALFAALAVAAAPVFADGERAGEFDYYVLSLSWSPGWCAREGDARRSDQCDPRHDHGWVLHGLWPQYHRGYPSFCRTAKAPPSRAMTAAMADIMGTAGLAWHQWKKHGTCAGLSATDYYALARRAYGQVNRPEVLRRLDRTVRLPASVVEEAFLQANPGWEPDMITITCRDGYIHEARLCLSRDLDPVPCGRDVARDCTRKDALLPPVR</sequence>
<evidence type="ECO:0000256" key="2">
    <source>
        <dbReference type="RuleBase" id="RU004328"/>
    </source>
</evidence>
<dbReference type="InterPro" id="IPR036430">
    <property type="entry name" value="RNase_T2-like_sf"/>
</dbReference>
<name>A0A2S0MQ63_9RHOB</name>
<dbReference type="Proteomes" id="UP000237655">
    <property type="component" value="Chromosome"/>
</dbReference>
<dbReference type="AlphaFoldDB" id="A0A2S0MQ63"/>
<evidence type="ECO:0000313" key="4">
    <source>
        <dbReference type="EMBL" id="AVO38022.1"/>
    </source>
</evidence>
<dbReference type="Pfam" id="PF00445">
    <property type="entry name" value="Ribonuclease_T2"/>
    <property type="match status" value="1"/>
</dbReference>
<feature type="chain" id="PRO_5015459677" evidence="3">
    <location>
        <begin position="23"/>
        <end position="221"/>
    </location>
</feature>
<dbReference type="SUPFAM" id="SSF55895">
    <property type="entry name" value="Ribonuclease Rh-like"/>
    <property type="match status" value="1"/>
</dbReference>
<dbReference type="PROSITE" id="PS00530">
    <property type="entry name" value="RNASE_T2_1"/>
    <property type="match status" value="1"/>
</dbReference>
<keyword evidence="5" id="KW-1185">Reference proteome</keyword>
<dbReference type="GO" id="GO:0003723">
    <property type="term" value="F:RNA binding"/>
    <property type="evidence" value="ECO:0007669"/>
    <property type="project" value="InterPro"/>
</dbReference>
<dbReference type="RefSeq" id="WP_106472340.1">
    <property type="nucleotide sequence ID" value="NZ_CP027665.1"/>
</dbReference>
<evidence type="ECO:0000256" key="3">
    <source>
        <dbReference type="SAM" id="SignalP"/>
    </source>
</evidence>
<evidence type="ECO:0000256" key="1">
    <source>
        <dbReference type="ARBA" id="ARBA00007469"/>
    </source>
</evidence>